<evidence type="ECO:0000256" key="3">
    <source>
        <dbReference type="ARBA" id="ARBA00022692"/>
    </source>
</evidence>
<organism evidence="10 11">
    <name type="scientific">Bremerella alba</name>
    <dbReference type="NCBI Taxonomy" id="980252"/>
    <lineage>
        <taxon>Bacteria</taxon>
        <taxon>Pseudomonadati</taxon>
        <taxon>Planctomycetota</taxon>
        <taxon>Planctomycetia</taxon>
        <taxon>Pirellulales</taxon>
        <taxon>Pirellulaceae</taxon>
        <taxon>Bremerella</taxon>
    </lineage>
</organism>
<dbReference type="GO" id="GO:0005886">
    <property type="term" value="C:plasma membrane"/>
    <property type="evidence" value="ECO:0007669"/>
    <property type="project" value="UniProtKB-SubCell"/>
</dbReference>
<dbReference type="RefSeq" id="WP_207399053.1">
    <property type="nucleotide sequence ID" value="NZ_JABRWO010000018.1"/>
</dbReference>
<feature type="transmembrane region" description="Helical" evidence="8">
    <location>
        <begin position="436"/>
        <end position="458"/>
    </location>
</feature>
<feature type="transmembrane region" description="Helical" evidence="8">
    <location>
        <begin position="519"/>
        <end position="542"/>
    </location>
</feature>
<keyword evidence="4 8" id="KW-1133">Transmembrane helix</keyword>
<comment type="subcellular location">
    <subcellularLocation>
        <location evidence="1">Cell membrane</location>
        <topology evidence="1">Multi-pass membrane protein</topology>
    </subcellularLocation>
</comment>
<keyword evidence="11" id="KW-1185">Reference proteome</keyword>
<feature type="transmembrane region" description="Helical" evidence="8">
    <location>
        <begin position="798"/>
        <end position="822"/>
    </location>
</feature>
<keyword evidence="5 8" id="KW-0472">Membrane</keyword>
<keyword evidence="2" id="KW-1003">Cell membrane</keyword>
<keyword evidence="3 8" id="KW-0812">Transmembrane</keyword>
<gene>
    <name evidence="10" type="ORF">HOV93_48790</name>
</gene>
<accession>A0A7V8V9Z4</accession>
<reference evidence="10 11" key="1">
    <citation type="submission" date="2020-05" db="EMBL/GenBank/DDBJ databases">
        <title>Bremerella alba sp. nov., a novel planctomycete isolated from the surface of the macroalga Fucus spiralis.</title>
        <authorList>
            <person name="Godinho O."/>
            <person name="Botelho R."/>
            <person name="Albuquerque L."/>
            <person name="Wiegand S."/>
            <person name="Da Costa M.S."/>
            <person name="Lobo-Da-Cunha A."/>
            <person name="Jogler C."/>
            <person name="Lage O.M."/>
        </authorList>
    </citation>
    <scope>NUCLEOTIDE SEQUENCE [LARGE SCALE GENOMIC DNA]</scope>
    <source>
        <strain evidence="10 11">FF15</strain>
    </source>
</reference>
<feature type="region of interest" description="Disordered" evidence="7">
    <location>
        <begin position="106"/>
        <end position="138"/>
    </location>
</feature>
<evidence type="ECO:0000256" key="5">
    <source>
        <dbReference type="ARBA" id="ARBA00023136"/>
    </source>
</evidence>
<evidence type="ECO:0000313" key="11">
    <source>
        <dbReference type="Proteomes" id="UP000551616"/>
    </source>
</evidence>
<evidence type="ECO:0000256" key="6">
    <source>
        <dbReference type="ARBA" id="ARBA00038076"/>
    </source>
</evidence>
<evidence type="ECO:0000256" key="1">
    <source>
        <dbReference type="ARBA" id="ARBA00004651"/>
    </source>
</evidence>
<feature type="transmembrane region" description="Helical" evidence="8">
    <location>
        <begin position="302"/>
        <end position="324"/>
    </location>
</feature>
<feature type="transmembrane region" description="Helical" evidence="8">
    <location>
        <begin position="391"/>
        <end position="415"/>
    </location>
</feature>
<dbReference type="GO" id="GO:0022857">
    <property type="term" value="F:transmembrane transporter activity"/>
    <property type="evidence" value="ECO:0007669"/>
    <property type="project" value="TreeGrafter"/>
</dbReference>
<dbReference type="Proteomes" id="UP000551616">
    <property type="component" value="Unassembled WGS sequence"/>
</dbReference>
<feature type="domain" description="ABC3 transporter permease C-terminal" evidence="9">
    <location>
        <begin position="304"/>
        <end position="420"/>
    </location>
</feature>
<sequence>MQKVLPLAWAFLWESPVRVMLAIVATAAATCLVIWIASGYDALEKTFDDYANLSMGRYELAIAPIGLKEEAFVPPEVLEDLKSDTRVTIADPMWVYRAEVLPPRSASRSVHRGRGSDEDGPPKGFDGGPNARPPGSLPGTLLLITDASEAPFEMLRGDWLSTEAVNVPQAVVRTETAERMAIDVGDRLTLKQDDQDHQLQVIGILNAPKLKGAGDSALTILAPSKGEIFITSAAAERVLSKPFKISLIAISLKEETNINKFRFGWAPQLASYETPVQFQQAFEVEEALDQSSAAANVRLQSFAATGISMLVALLVVLCTLSMGVNERIRQYAILRSLSFTRFQIAQLIVLEGLFLGGLGLLTGLAISWGVLLIVSSAASQMLDHGVMLGRYSILLAMAATLGGAVLASLIPAYRAMRVKPIDAMAPFVEVSGQKSFSRVGLMVGLGLIAVNPVLTFLVPPPFEAEIPVMMTVGFVCMTIGFVLIAPAIVVGVDRSLSPGLARVMKIDRKLLASQITNHLWRTVGASISLAVGVGLFIGIQVWGYTMLEGFIPGPWTPDALLQFNSGSLLPSETSAVAIVPGIDPERSFPIVVEQPRLSEDLTNSAERASVIRQDNIVLVGIDAKRAFSGSDPFLKFEWVEGTPEEAIGKLASGRGCIVPDHFLRETGLNLGDYFTLVPPENAEKVVSYEIAGAVKLPGWHWQTKLTGFRTRTHRAAALVFANYEPVAEDFDLSQASHLWFDFTSLDADPQKIQEQASQLYAKSKEMKDTGENNREEADVQIIPVNQIRERTRGAARRWIWLVSQVPLIASLIATLGVLNVFLASVRARRWEFGVLRAIGITSSTIIRTVLAEGLLIGISAGLLSVSFGVMCGWCGCGIAQYMSFFGGMHPDLVIPWDAIAMGLIGLVLLATLSAAWPAYSIGKTRPLVLLQEGRSSI</sequence>
<dbReference type="AlphaFoldDB" id="A0A7V8V9Z4"/>
<dbReference type="EMBL" id="JABRWO010000018">
    <property type="protein sequence ID" value="MBA2117678.1"/>
    <property type="molecule type" value="Genomic_DNA"/>
</dbReference>
<dbReference type="InterPro" id="IPR003838">
    <property type="entry name" value="ABC3_permease_C"/>
</dbReference>
<evidence type="ECO:0000259" key="9">
    <source>
        <dbReference type="Pfam" id="PF02687"/>
    </source>
</evidence>
<feature type="transmembrane region" description="Helical" evidence="8">
    <location>
        <begin position="862"/>
        <end position="886"/>
    </location>
</feature>
<name>A0A7V8V9Z4_9BACT</name>
<proteinExistence type="inferred from homology"/>
<evidence type="ECO:0000256" key="7">
    <source>
        <dbReference type="SAM" id="MobiDB-lite"/>
    </source>
</evidence>
<dbReference type="PANTHER" id="PTHR30572">
    <property type="entry name" value="MEMBRANE COMPONENT OF TRANSPORTER-RELATED"/>
    <property type="match status" value="1"/>
</dbReference>
<comment type="caution">
    <text evidence="10">The sequence shown here is derived from an EMBL/GenBank/DDBJ whole genome shotgun (WGS) entry which is preliminary data.</text>
</comment>
<feature type="transmembrane region" description="Helical" evidence="8">
    <location>
        <begin position="898"/>
        <end position="919"/>
    </location>
</feature>
<dbReference type="InterPro" id="IPR050250">
    <property type="entry name" value="Macrolide_Exporter_MacB"/>
</dbReference>
<evidence type="ECO:0000313" key="10">
    <source>
        <dbReference type="EMBL" id="MBA2117678.1"/>
    </source>
</evidence>
<evidence type="ECO:0000256" key="4">
    <source>
        <dbReference type="ARBA" id="ARBA00022989"/>
    </source>
</evidence>
<evidence type="ECO:0000256" key="8">
    <source>
        <dbReference type="SAM" id="Phobius"/>
    </source>
</evidence>
<evidence type="ECO:0000256" key="2">
    <source>
        <dbReference type="ARBA" id="ARBA00022475"/>
    </source>
</evidence>
<protein>
    <recommendedName>
        <fullName evidence="9">ABC3 transporter permease C-terminal domain-containing protein</fullName>
    </recommendedName>
</protein>
<comment type="similarity">
    <text evidence="6">Belongs to the ABC-4 integral membrane protein family.</text>
</comment>
<feature type="transmembrane region" description="Helical" evidence="8">
    <location>
        <begin position="470"/>
        <end position="492"/>
    </location>
</feature>
<dbReference type="PANTHER" id="PTHR30572:SF4">
    <property type="entry name" value="ABC TRANSPORTER PERMEASE YTRF"/>
    <property type="match status" value="1"/>
</dbReference>
<feature type="domain" description="ABC3 transporter permease C-terminal" evidence="9">
    <location>
        <begin position="806"/>
        <end position="924"/>
    </location>
</feature>
<dbReference type="Pfam" id="PF02687">
    <property type="entry name" value="FtsX"/>
    <property type="match status" value="2"/>
</dbReference>
<feature type="transmembrane region" description="Helical" evidence="8">
    <location>
        <begin position="344"/>
        <end position="371"/>
    </location>
</feature>